<feature type="compositionally biased region" description="Polar residues" evidence="1">
    <location>
        <begin position="32"/>
        <end position="48"/>
    </location>
</feature>
<accession>A0A0J7K8D5</accession>
<proteinExistence type="predicted"/>
<comment type="caution">
    <text evidence="2">The sequence shown here is derived from an EMBL/GenBank/DDBJ whole genome shotgun (WGS) entry which is preliminary data.</text>
</comment>
<organism evidence="2 3">
    <name type="scientific">Lasius niger</name>
    <name type="common">Black garden ant</name>
    <dbReference type="NCBI Taxonomy" id="67767"/>
    <lineage>
        <taxon>Eukaryota</taxon>
        <taxon>Metazoa</taxon>
        <taxon>Ecdysozoa</taxon>
        <taxon>Arthropoda</taxon>
        <taxon>Hexapoda</taxon>
        <taxon>Insecta</taxon>
        <taxon>Pterygota</taxon>
        <taxon>Neoptera</taxon>
        <taxon>Endopterygota</taxon>
        <taxon>Hymenoptera</taxon>
        <taxon>Apocrita</taxon>
        <taxon>Aculeata</taxon>
        <taxon>Formicoidea</taxon>
        <taxon>Formicidae</taxon>
        <taxon>Formicinae</taxon>
        <taxon>Lasius</taxon>
        <taxon>Lasius</taxon>
    </lineage>
</organism>
<reference evidence="2 3" key="1">
    <citation type="submission" date="2015-04" db="EMBL/GenBank/DDBJ databases">
        <title>Lasius niger genome sequencing.</title>
        <authorList>
            <person name="Konorov E.A."/>
            <person name="Nikitin M.A."/>
            <person name="Kirill M.V."/>
            <person name="Chang P."/>
        </authorList>
    </citation>
    <scope>NUCLEOTIDE SEQUENCE [LARGE SCALE GENOMIC DNA]</scope>
    <source>
        <tissue evidence="2">Whole</tissue>
    </source>
</reference>
<name>A0A0J7K8D5_LASNI</name>
<dbReference type="AlphaFoldDB" id="A0A0J7K8D5"/>
<protein>
    <submittedName>
        <fullName evidence="2">Rho gtpase-activating protein 20</fullName>
    </submittedName>
</protein>
<dbReference type="PaxDb" id="67767-A0A0J7K8D5"/>
<feature type="region of interest" description="Disordered" evidence="1">
    <location>
        <begin position="28"/>
        <end position="90"/>
    </location>
</feature>
<evidence type="ECO:0000256" key="1">
    <source>
        <dbReference type="SAM" id="MobiDB-lite"/>
    </source>
</evidence>
<keyword evidence="3" id="KW-1185">Reference proteome</keyword>
<sequence length="178" mass="19484">MRTRSEWFLTPVGERLVATDSDPTAIHVLRGSNRSSSGNIATGLSASAESVKRPSLRRNSSREKQRLHRSSSRRNKENGAKGGGIRSAAAAAADVSRSLEAIKTVKIVRVTVTADQQPQQQQQQQPAGEKMLDNSYNEIIEEQAARVPSRTGGDIGPQDCTEMDVKTFHVTLTYKPRI</sequence>
<evidence type="ECO:0000313" key="2">
    <source>
        <dbReference type="EMBL" id="KMQ86688.1"/>
    </source>
</evidence>
<dbReference type="STRING" id="67767.A0A0J7K8D5"/>
<dbReference type="OrthoDB" id="9994905at2759"/>
<dbReference type="EMBL" id="LBMM01011692">
    <property type="protein sequence ID" value="KMQ86688.1"/>
    <property type="molecule type" value="Genomic_DNA"/>
</dbReference>
<gene>
    <name evidence="2" type="ORF">RF55_14271</name>
</gene>
<dbReference type="Proteomes" id="UP000036403">
    <property type="component" value="Unassembled WGS sequence"/>
</dbReference>
<evidence type="ECO:0000313" key="3">
    <source>
        <dbReference type="Proteomes" id="UP000036403"/>
    </source>
</evidence>